<proteinExistence type="inferred from homology"/>
<dbReference type="InterPro" id="IPR042095">
    <property type="entry name" value="SUMF_sf"/>
</dbReference>
<dbReference type="OrthoDB" id="659at2759"/>
<dbReference type="AlphaFoldDB" id="A0A2B4SEI4"/>
<comment type="caution">
    <text evidence="4">The sequence shown here is derived from an EMBL/GenBank/DDBJ whole genome shotgun (WGS) entry which is preliminary data.</text>
</comment>
<dbReference type="SUPFAM" id="SSF56436">
    <property type="entry name" value="C-type lectin-like"/>
    <property type="match status" value="1"/>
</dbReference>
<protein>
    <submittedName>
        <fullName evidence="4">Sulfatase-modifying factor 2</fullName>
    </submittedName>
</protein>
<keyword evidence="2" id="KW-0732">Signal</keyword>
<dbReference type="InterPro" id="IPR051043">
    <property type="entry name" value="Sulfatase_Mod_Factor_Kinase"/>
</dbReference>
<reference evidence="5" key="1">
    <citation type="journal article" date="2017" name="bioRxiv">
        <title>Comparative analysis of the genomes of Stylophora pistillata and Acropora digitifera provides evidence for extensive differences between species of corals.</title>
        <authorList>
            <person name="Voolstra C.R."/>
            <person name="Li Y."/>
            <person name="Liew Y.J."/>
            <person name="Baumgarten S."/>
            <person name="Zoccola D."/>
            <person name="Flot J.-F."/>
            <person name="Tambutte S."/>
            <person name="Allemand D."/>
            <person name="Aranda M."/>
        </authorList>
    </citation>
    <scope>NUCLEOTIDE SEQUENCE [LARGE SCALE GENOMIC DNA]</scope>
</reference>
<dbReference type="Proteomes" id="UP000225706">
    <property type="component" value="Unassembled WGS sequence"/>
</dbReference>
<dbReference type="PANTHER" id="PTHR23150:SF33">
    <property type="entry name" value="INACTIVE C-ALPHA-FORMYLGLYCINE-GENERATING ENZYME 2"/>
    <property type="match status" value="1"/>
</dbReference>
<dbReference type="Pfam" id="PF03781">
    <property type="entry name" value="FGE-sulfatase"/>
    <property type="match status" value="1"/>
</dbReference>
<evidence type="ECO:0000256" key="2">
    <source>
        <dbReference type="SAM" id="SignalP"/>
    </source>
</evidence>
<dbReference type="InterPro" id="IPR016187">
    <property type="entry name" value="CTDL_fold"/>
</dbReference>
<accession>A0A2B4SEI4</accession>
<dbReference type="InterPro" id="IPR005532">
    <property type="entry name" value="SUMF_dom"/>
</dbReference>
<evidence type="ECO:0000256" key="1">
    <source>
        <dbReference type="ARBA" id="ARBA00005310"/>
    </source>
</evidence>
<evidence type="ECO:0000313" key="4">
    <source>
        <dbReference type="EMBL" id="PFX26952.1"/>
    </source>
</evidence>
<evidence type="ECO:0000313" key="5">
    <source>
        <dbReference type="Proteomes" id="UP000225706"/>
    </source>
</evidence>
<keyword evidence="5" id="KW-1185">Reference proteome</keyword>
<feature type="signal peptide" evidence="2">
    <location>
        <begin position="1"/>
        <end position="26"/>
    </location>
</feature>
<evidence type="ECO:0000259" key="3">
    <source>
        <dbReference type="Pfam" id="PF03781"/>
    </source>
</evidence>
<dbReference type="Gene3D" id="3.90.1580.10">
    <property type="entry name" value="paralog of FGE (formylglycine-generating enzyme)"/>
    <property type="match status" value="1"/>
</dbReference>
<gene>
    <name evidence="4" type="primary">SUMF2</name>
    <name evidence="4" type="ORF">AWC38_SpisGene8358</name>
</gene>
<sequence>MSTRTAAIAWLYLVLLSGGKVYYTTGDDFTETVTLSGGKFRMGSSSADPKRGELAAKNVGVKPFVIDKYPVTNENFRKFIRAKKFKTEAERFGWSFVFRTFVPEKVRSKITQSVPGAPWWLPVQQAYWRQPGGPGTSIKEKLSHPAVHISYNDAKAYCEWMGKRLPTEAEWEFAARGGLKEKEYPWGSTFEEDRMNIWQGEFPDKNTQEDGHIGVGPVDAFPVQNKFGMYDMLGNAWEWVSDRFEDKGQEIKYVLRGGSYIDTADGKNNHKVTVTTRMGNTADAGSDNIMFRCARRASKDEL</sequence>
<name>A0A2B4SEI4_STYPI</name>
<dbReference type="PANTHER" id="PTHR23150">
    <property type="entry name" value="SULFATASE MODIFYING FACTOR 1, 2"/>
    <property type="match status" value="1"/>
</dbReference>
<comment type="similarity">
    <text evidence="1">Belongs to the sulfatase-modifying factor family.</text>
</comment>
<feature type="chain" id="PRO_5012089416" evidence="2">
    <location>
        <begin position="27"/>
        <end position="302"/>
    </location>
</feature>
<organism evidence="4 5">
    <name type="scientific">Stylophora pistillata</name>
    <name type="common">Smooth cauliflower coral</name>
    <dbReference type="NCBI Taxonomy" id="50429"/>
    <lineage>
        <taxon>Eukaryota</taxon>
        <taxon>Metazoa</taxon>
        <taxon>Cnidaria</taxon>
        <taxon>Anthozoa</taxon>
        <taxon>Hexacorallia</taxon>
        <taxon>Scleractinia</taxon>
        <taxon>Astrocoeniina</taxon>
        <taxon>Pocilloporidae</taxon>
        <taxon>Stylophora</taxon>
    </lineage>
</organism>
<feature type="domain" description="Sulfatase-modifying factor enzyme-like" evidence="3">
    <location>
        <begin position="30"/>
        <end position="295"/>
    </location>
</feature>
<dbReference type="GO" id="GO:0005783">
    <property type="term" value="C:endoplasmic reticulum"/>
    <property type="evidence" value="ECO:0007669"/>
    <property type="project" value="TreeGrafter"/>
</dbReference>
<dbReference type="EMBL" id="LSMT01000114">
    <property type="protein sequence ID" value="PFX26952.1"/>
    <property type="molecule type" value="Genomic_DNA"/>
</dbReference>